<dbReference type="KEGG" id="dmr:Deima_2018"/>
<reference evidence="3" key="2">
    <citation type="submission" date="2011-01" db="EMBL/GenBank/DDBJ databases">
        <title>The complete genome of Deinococcus maricopensis DSM 21211.</title>
        <authorList>
            <consortium name="US DOE Joint Genome Institute (JGI-PGF)"/>
            <person name="Lucas S."/>
            <person name="Copeland A."/>
            <person name="Lapidus A."/>
            <person name="Goodwin L."/>
            <person name="Pitluck S."/>
            <person name="Kyrpides N."/>
            <person name="Mavromatis K."/>
            <person name="Pagani I."/>
            <person name="Ivanova N."/>
            <person name="Ovchinnikova G."/>
            <person name="Zeytun A."/>
            <person name="Detter J.C."/>
            <person name="Han C."/>
            <person name="Land M."/>
            <person name="Hauser L."/>
            <person name="Markowitz V."/>
            <person name="Cheng J.-F."/>
            <person name="Hugenholtz P."/>
            <person name="Woyke T."/>
            <person name="Wu D."/>
            <person name="Pukall R."/>
            <person name="Gehrich-Schroeter G."/>
            <person name="Brambilla E."/>
            <person name="Klenk H.-P."/>
            <person name="Eisen J.A."/>
        </authorList>
    </citation>
    <scope>NUCLEOTIDE SEQUENCE [LARGE SCALE GENOMIC DNA]</scope>
    <source>
        <strain evidence="3">DSM 21211 / LMG 22137 / NRRL B-23946 / LB-34</strain>
    </source>
</reference>
<accession>E8U9C3</accession>
<dbReference type="PANTHER" id="PTHR33221:SF5">
    <property type="entry name" value="HTH-TYPE TRANSCRIPTIONAL REGULATOR ISCR"/>
    <property type="match status" value="1"/>
</dbReference>
<organism evidence="2 3">
    <name type="scientific">Deinococcus maricopensis (strain DSM 21211 / LMG 22137 / NRRL B-23946 / LB-34)</name>
    <dbReference type="NCBI Taxonomy" id="709986"/>
    <lineage>
        <taxon>Bacteria</taxon>
        <taxon>Thermotogati</taxon>
        <taxon>Deinococcota</taxon>
        <taxon>Deinococci</taxon>
        <taxon>Deinococcales</taxon>
        <taxon>Deinococcaceae</taxon>
        <taxon>Deinococcus</taxon>
    </lineage>
</organism>
<dbReference type="STRING" id="709986.Deima_2018"/>
<reference evidence="2 3" key="1">
    <citation type="journal article" date="2011" name="Stand. Genomic Sci.">
        <title>Complete genome sequence of Deinococcus maricopensis type strain (LB-34).</title>
        <authorList>
            <person name="Pukall R."/>
            <person name="Zeytun A."/>
            <person name="Lucas S."/>
            <person name="Lapidus A."/>
            <person name="Hammon N."/>
            <person name="Deshpande S."/>
            <person name="Nolan M."/>
            <person name="Cheng J.F."/>
            <person name="Pitluck S."/>
            <person name="Liolios K."/>
            <person name="Pagani I."/>
            <person name="Mikhailova N."/>
            <person name="Ivanova N."/>
            <person name="Mavromatis K."/>
            <person name="Pati A."/>
            <person name="Tapia R."/>
            <person name="Han C."/>
            <person name="Goodwin L."/>
            <person name="Chen A."/>
            <person name="Palaniappan K."/>
            <person name="Land M."/>
            <person name="Hauser L."/>
            <person name="Chang Y.J."/>
            <person name="Jeffries C.D."/>
            <person name="Brambilla E.M."/>
            <person name="Rohde M."/>
            <person name="Goker M."/>
            <person name="Detter J.C."/>
            <person name="Woyke T."/>
            <person name="Bristow J."/>
            <person name="Eisen J.A."/>
            <person name="Markowitz V."/>
            <person name="Hugenholtz P."/>
            <person name="Kyrpides N.C."/>
            <person name="Klenk H.P."/>
        </authorList>
    </citation>
    <scope>NUCLEOTIDE SEQUENCE [LARGE SCALE GENOMIC DNA]</scope>
    <source>
        <strain evidence="3">DSM 21211 / LMG 22137 / NRRL B-23946 / LB-34</strain>
    </source>
</reference>
<dbReference type="eggNOG" id="COG1959">
    <property type="taxonomic scope" value="Bacteria"/>
</dbReference>
<evidence type="ECO:0000313" key="3">
    <source>
        <dbReference type="Proteomes" id="UP000008635"/>
    </source>
</evidence>
<proteinExistence type="predicted"/>
<evidence type="ECO:0000313" key="2">
    <source>
        <dbReference type="EMBL" id="ADV67662.1"/>
    </source>
</evidence>
<dbReference type="Proteomes" id="UP000008635">
    <property type="component" value="Chromosome"/>
</dbReference>
<dbReference type="InterPro" id="IPR036390">
    <property type="entry name" value="WH_DNA-bd_sf"/>
</dbReference>
<gene>
    <name evidence="2" type="ordered locus">Deima_2018</name>
</gene>
<dbReference type="OrthoDB" id="9808360at2"/>
<dbReference type="AlphaFoldDB" id="E8U9C3"/>
<name>E8U9C3_DEIML</name>
<dbReference type="HOGENOM" id="CLU_107144_0_1_0"/>
<dbReference type="NCBIfam" id="TIGR00738">
    <property type="entry name" value="rrf2_super"/>
    <property type="match status" value="1"/>
</dbReference>
<dbReference type="Pfam" id="PF02082">
    <property type="entry name" value="Rrf2"/>
    <property type="match status" value="1"/>
</dbReference>
<dbReference type="InterPro" id="IPR000944">
    <property type="entry name" value="Tscrpt_reg_Rrf2"/>
</dbReference>
<keyword evidence="3" id="KW-1185">Reference proteome</keyword>
<protein>
    <submittedName>
        <fullName evidence="2">Transcriptional regulator, BadM/Rrf2 family</fullName>
    </submittedName>
</protein>
<keyword evidence="1" id="KW-0238">DNA-binding</keyword>
<dbReference type="InterPro" id="IPR036388">
    <property type="entry name" value="WH-like_DNA-bd_sf"/>
</dbReference>
<dbReference type="GO" id="GO:0003677">
    <property type="term" value="F:DNA binding"/>
    <property type="evidence" value="ECO:0007669"/>
    <property type="project" value="UniProtKB-KW"/>
</dbReference>
<dbReference type="PROSITE" id="PS51197">
    <property type="entry name" value="HTH_RRF2_2"/>
    <property type="match status" value="1"/>
</dbReference>
<sequence length="156" mass="17163">MWISTKAQYGLRALVEIGRRPGEAVPLKDVAANQGLSQHYLEQIASNLRRAGFIRSVRGAHGGYKLTRTPDLINTWDVVVAMEGSLAPVACVEEGHSCEREGVCATQDLWQRVEGAVRGVLGGTTLADLIRENERIEHARLVQLEPLRADVLTPRL</sequence>
<dbReference type="Gene3D" id="1.10.10.10">
    <property type="entry name" value="Winged helix-like DNA-binding domain superfamily/Winged helix DNA-binding domain"/>
    <property type="match status" value="1"/>
</dbReference>
<dbReference type="GO" id="GO:0005829">
    <property type="term" value="C:cytosol"/>
    <property type="evidence" value="ECO:0007669"/>
    <property type="project" value="TreeGrafter"/>
</dbReference>
<dbReference type="SUPFAM" id="SSF46785">
    <property type="entry name" value="Winged helix' DNA-binding domain"/>
    <property type="match status" value="1"/>
</dbReference>
<dbReference type="GO" id="GO:0003700">
    <property type="term" value="F:DNA-binding transcription factor activity"/>
    <property type="evidence" value="ECO:0007669"/>
    <property type="project" value="TreeGrafter"/>
</dbReference>
<dbReference type="RefSeq" id="WP_013557167.1">
    <property type="nucleotide sequence ID" value="NC_014958.1"/>
</dbReference>
<dbReference type="PANTHER" id="PTHR33221">
    <property type="entry name" value="WINGED HELIX-TURN-HELIX TRANSCRIPTIONAL REGULATOR, RRF2 FAMILY"/>
    <property type="match status" value="1"/>
</dbReference>
<evidence type="ECO:0000256" key="1">
    <source>
        <dbReference type="ARBA" id="ARBA00023125"/>
    </source>
</evidence>
<dbReference type="EMBL" id="CP002454">
    <property type="protein sequence ID" value="ADV67662.1"/>
    <property type="molecule type" value="Genomic_DNA"/>
</dbReference>